<reference evidence="2" key="1">
    <citation type="submission" date="2015-10" db="EMBL/GenBank/DDBJ databases">
        <authorList>
            <person name="Martinez-Garcia P.J."/>
            <person name="Crepeau M.W."/>
            <person name="Puiu D."/>
            <person name="Gonzalez-Ibeas D."/>
            <person name="Whalen J."/>
            <person name="Stevens K."/>
            <person name="Paul R."/>
            <person name="Butterfield T."/>
            <person name="Britton M."/>
            <person name="Reagan R."/>
            <person name="Chakraborty S."/>
            <person name="Walawage S.L."/>
            <person name="Vasquez-Gross H.A."/>
            <person name="Cardeno C."/>
            <person name="Famula R."/>
            <person name="Pratt K."/>
            <person name="Kuruganti S."/>
            <person name="Aradhya M.K."/>
            <person name="Leslie C.A."/>
            <person name="Dandekar A.M."/>
            <person name="Salzberg S.L."/>
            <person name="Wegrzyn J.L."/>
            <person name="Langley C.H."/>
            <person name="Neale D.B."/>
        </authorList>
    </citation>
    <scope>NUCLEOTIDE SEQUENCE</scope>
    <source>
        <tissue evidence="2">Leaves</tissue>
    </source>
</reference>
<protein>
    <submittedName>
        <fullName evidence="2">Uncharacterized protein</fullName>
    </submittedName>
</protein>
<dbReference type="Proteomes" id="UP000619265">
    <property type="component" value="Unassembled WGS sequence"/>
</dbReference>
<evidence type="ECO:0000256" key="1">
    <source>
        <dbReference type="SAM" id="Coils"/>
    </source>
</evidence>
<keyword evidence="1" id="KW-0175">Coiled coil</keyword>
<feature type="coiled-coil region" evidence="1">
    <location>
        <begin position="109"/>
        <end position="136"/>
    </location>
</feature>
<accession>A0A833UNI9</accession>
<name>A0A833UNI9_JUGRE</name>
<comment type="caution">
    <text evidence="2">The sequence shown here is derived from an EMBL/GenBank/DDBJ whole genome shotgun (WGS) entry which is preliminary data.</text>
</comment>
<reference evidence="2" key="2">
    <citation type="submission" date="2020-03" db="EMBL/GenBank/DDBJ databases">
        <title>Walnut 2.0.</title>
        <authorList>
            <person name="Marrano A."/>
            <person name="Britton M."/>
            <person name="Zimin A.V."/>
            <person name="Zaini P.A."/>
            <person name="Workman R."/>
            <person name="Puiu D."/>
            <person name="Bianco L."/>
            <person name="Allen B.J."/>
            <person name="Troggio M."/>
            <person name="Leslie C.A."/>
            <person name="Timp W."/>
            <person name="Dendekar A."/>
            <person name="Salzberg S.L."/>
            <person name="Neale D.B."/>
        </authorList>
    </citation>
    <scope>NUCLEOTIDE SEQUENCE</scope>
    <source>
        <tissue evidence="2">Leaves</tissue>
    </source>
</reference>
<evidence type="ECO:0000313" key="3">
    <source>
        <dbReference type="Proteomes" id="UP000619265"/>
    </source>
</evidence>
<proteinExistence type="predicted"/>
<gene>
    <name evidence="2" type="ORF">F2P56_019549</name>
</gene>
<dbReference type="EMBL" id="LIHL02000009">
    <property type="protein sequence ID" value="KAF5459612.1"/>
    <property type="molecule type" value="Genomic_DNA"/>
</dbReference>
<dbReference type="AlphaFoldDB" id="A0A833UNI9"/>
<sequence length="162" mass="18745">MLKINHTTGRKSFVRMLEQKRAENANLVDFYKETHWSKKKDKFVTPATEDIYKDMVGKPDKRTDEAAAGVFREVLGHRPGYARGLGEMVIPESTRQRSLAREREYIALIEKHKKEAEASKSQMESMKANMDVMMERQNETDRMLRAIFTANPSLGESPRETH</sequence>
<evidence type="ECO:0000313" key="2">
    <source>
        <dbReference type="EMBL" id="KAF5459612.1"/>
    </source>
</evidence>
<organism evidence="2 3">
    <name type="scientific">Juglans regia</name>
    <name type="common">English walnut</name>
    <dbReference type="NCBI Taxonomy" id="51240"/>
    <lineage>
        <taxon>Eukaryota</taxon>
        <taxon>Viridiplantae</taxon>
        <taxon>Streptophyta</taxon>
        <taxon>Embryophyta</taxon>
        <taxon>Tracheophyta</taxon>
        <taxon>Spermatophyta</taxon>
        <taxon>Magnoliopsida</taxon>
        <taxon>eudicotyledons</taxon>
        <taxon>Gunneridae</taxon>
        <taxon>Pentapetalae</taxon>
        <taxon>rosids</taxon>
        <taxon>fabids</taxon>
        <taxon>Fagales</taxon>
        <taxon>Juglandaceae</taxon>
        <taxon>Juglans</taxon>
    </lineage>
</organism>
<dbReference type="Gramene" id="Jr09_00610_p2">
    <property type="protein sequence ID" value="cds.Jr09_00610_p2"/>
    <property type="gene ID" value="Jr09_00610"/>
</dbReference>